<keyword evidence="2" id="KW-1185">Reference proteome</keyword>
<evidence type="ECO:0000313" key="1">
    <source>
        <dbReference type="EMBL" id="MCF0061248.1"/>
    </source>
</evidence>
<dbReference type="Proteomes" id="UP001139000">
    <property type="component" value="Unassembled WGS sequence"/>
</dbReference>
<accession>A0A9X1PKM1</accession>
<comment type="caution">
    <text evidence="1">The sequence shown here is derived from an EMBL/GenBank/DDBJ whole genome shotgun (WGS) entry which is preliminary data.</text>
</comment>
<name>A0A9X1PKM1_9BACT</name>
<proteinExistence type="predicted"/>
<protein>
    <recommendedName>
        <fullName evidence="3">DUF2281 domain-containing protein</fullName>
    </recommendedName>
</protein>
<sequence>MIRTLLVPDNQDVSIQLPKSFVGKQVEVIAFTINDANDDSLAQDKPLTHYASQNALAKEWLTADEDEAWKNI</sequence>
<organism evidence="1 2">
    <name type="scientific">Dyadobacter chenwenxiniae</name>
    <dbReference type="NCBI Taxonomy" id="2906456"/>
    <lineage>
        <taxon>Bacteria</taxon>
        <taxon>Pseudomonadati</taxon>
        <taxon>Bacteroidota</taxon>
        <taxon>Cytophagia</taxon>
        <taxon>Cytophagales</taxon>
        <taxon>Spirosomataceae</taxon>
        <taxon>Dyadobacter</taxon>
    </lineage>
</organism>
<evidence type="ECO:0000313" key="2">
    <source>
        <dbReference type="Proteomes" id="UP001139000"/>
    </source>
</evidence>
<dbReference type="AlphaFoldDB" id="A0A9X1PKM1"/>
<evidence type="ECO:0008006" key="3">
    <source>
        <dbReference type="Google" id="ProtNLM"/>
    </source>
</evidence>
<gene>
    <name evidence="1" type="ORF">LXM26_07060</name>
</gene>
<reference evidence="1" key="1">
    <citation type="submission" date="2021-12" db="EMBL/GenBank/DDBJ databases">
        <title>Novel species in genus Dyadobacter.</title>
        <authorList>
            <person name="Ma C."/>
        </authorList>
    </citation>
    <scope>NUCLEOTIDE SEQUENCE</scope>
    <source>
        <strain evidence="1">LJ419</strain>
    </source>
</reference>
<dbReference type="RefSeq" id="WP_234654419.1">
    <property type="nucleotide sequence ID" value="NZ_CP094997.1"/>
</dbReference>
<dbReference type="EMBL" id="JAJTTC010000001">
    <property type="protein sequence ID" value="MCF0061248.1"/>
    <property type="molecule type" value="Genomic_DNA"/>
</dbReference>